<evidence type="ECO:0000313" key="4">
    <source>
        <dbReference type="WBParaSite" id="EVEC_0001028301-mRNA-1"/>
    </source>
</evidence>
<dbReference type="AlphaFoldDB" id="A0A0N4VHI2"/>
<keyword evidence="3" id="KW-1185">Reference proteome</keyword>
<accession>A0A0N4VHI2</accession>
<protein>
    <submittedName>
        <fullName evidence="4">TPR_REGION domain-containing protein</fullName>
    </submittedName>
</protein>
<feature type="region of interest" description="Disordered" evidence="1">
    <location>
        <begin position="122"/>
        <end position="176"/>
    </location>
</feature>
<evidence type="ECO:0000313" key="2">
    <source>
        <dbReference type="EMBL" id="VDD94877.1"/>
    </source>
</evidence>
<reference evidence="2 3" key="2">
    <citation type="submission" date="2018-10" db="EMBL/GenBank/DDBJ databases">
        <authorList>
            <consortium name="Pathogen Informatics"/>
        </authorList>
    </citation>
    <scope>NUCLEOTIDE SEQUENCE [LARGE SCALE GENOMIC DNA]</scope>
</reference>
<dbReference type="EMBL" id="UXUI01010183">
    <property type="protein sequence ID" value="VDD94877.1"/>
    <property type="molecule type" value="Genomic_DNA"/>
</dbReference>
<evidence type="ECO:0000256" key="1">
    <source>
        <dbReference type="SAM" id="MobiDB-lite"/>
    </source>
</evidence>
<proteinExistence type="predicted"/>
<gene>
    <name evidence="2" type="ORF">EVEC_LOCUS9628</name>
</gene>
<dbReference type="WBParaSite" id="EVEC_0001028301-mRNA-1">
    <property type="protein sequence ID" value="EVEC_0001028301-mRNA-1"/>
    <property type="gene ID" value="EVEC_0001028301"/>
</dbReference>
<reference evidence="4" key="1">
    <citation type="submission" date="2017-02" db="UniProtKB">
        <authorList>
            <consortium name="WormBaseParasite"/>
        </authorList>
    </citation>
    <scope>IDENTIFICATION</scope>
</reference>
<organism evidence="4">
    <name type="scientific">Enterobius vermicularis</name>
    <name type="common">Human pinworm</name>
    <dbReference type="NCBI Taxonomy" id="51028"/>
    <lineage>
        <taxon>Eukaryota</taxon>
        <taxon>Metazoa</taxon>
        <taxon>Ecdysozoa</taxon>
        <taxon>Nematoda</taxon>
        <taxon>Chromadorea</taxon>
        <taxon>Rhabditida</taxon>
        <taxon>Spirurina</taxon>
        <taxon>Oxyuridomorpha</taxon>
        <taxon>Oxyuroidea</taxon>
        <taxon>Oxyuridae</taxon>
        <taxon>Enterobius</taxon>
    </lineage>
</organism>
<dbReference type="Proteomes" id="UP000274131">
    <property type="component" value="Unassembled WGS sequence"/>
</dbReference>
<evidence type="ECO:0000313" key="3">
    <source>
        <dbReference type="Proteomes" id="UP000274131"/>
    </source>
</evidence>
<dbReference type="OrthoDB" id="5843675at2759"/>
<name>A0A0N4VHI2_ENTVE</name>
<sequence length="748" mass="84407">MVFSSADIQERLCGVRKRKRTAQFVSKEQEGKEGVLKRRARDAETVESEVDAARCLAFSYRRSKDLTARAFLEDLIDRLPRVVEKETLHSAALLDASVRIYSSRVDLTLSQVFEIKASLGKEESGSIPDDDSSELSTLESITKPSDVKTKSVRPVQNNTNISEEIDQPNENQDPDSAANINFGFHFSFIELIRKFQENGVKQELFLQVYLKNKEEALTGNTVRREKLSSISDRSDNIDGQCDSTSVIPLYERAARNYGDGSSCGMLLLNAITDDSILLVVIHNYAEVVVNDVVKEVDLVEMLILYECVLEMEKYYDVPQQDELDENLCLVEHEFCIATQQISRYKERNIGFLTNFSAMTSESLALVKIALRGVDGPTKLWFCERLFVVADTSLPFLKPSFISGDNGLCRAKVPIMAAKYAFFYAEDSCHTEKCKTEGLPPYASSISFARSIKRFVVTKNDLALLWSIISNYESRRLLKAACDQWKREAVEHDMKLEDIDAEDFVQDSSLFVSGKCRVSTEKVDEEGCYSKPLFNAGAKQEIFKNTADESHWHFRLSKGSGAVNLKNTGQKKLLFLFNLLLAGFFSAVAPFNNKSDDILNSGTERFENNNEEVLSAEYEEEVITGPEGIFAEAFGLTHLAKNRYIDTPLIRGVILAALTNLQWLDDLPRSNSMTSIVPKRARLRKKLSLSYLLVQVCFGDTRKSTNFAVTDVFLVLLQLCNEKDLELLQTRDERGMILSKNLDDFIILV</sequence>